<keyword evidence="4" id="KW-0175">Coiled coil</keyword>
<dbReference type="GO" id="GO:1904680">
    <property type="term" value="F:peptide transmembrane transporter activity"/>
    <property type="evidence" value="ECO:0007669"/>
    <property type="project" value="TreeGrafter"/>
</dbReference>
<dbReference type="Gene3D" id="3.40.190.10">
    <property type="entry name" value="Periplasmic binding protein-like II"/>
    <property type="match status" value="1"/>
</dbReference>
<dbReference type="PANTHER" id="PTHR30290:SF9">
    <property type="entry name" value="OLIGOPEPTIDE-BINDING PROTEIN APPA"/>
    <property type="match status" value="1"/>
</dbReference>
<accession>F8LAT2</accession>
<dbReference type="EMBL" id="FR872624">
    <property type="protein sequence ID" value="CCB90593.1"/>
    <property type="molecule type" value="Genomic_DNA"/>
</dbReference>
<organism evidence="7">
    <name type="scientific">Waddlia chondrophila 2032/99</name>
    <dbReference type="NCBI Taxonomy" id="765953"/>
    <lineage>
        <taxon>Bacteria</taxon>
        <taxon>Pseudomonadati</taxon>
        <taxon>Chlamydiota</taxon>
        <taxon>Chlamydiia</taxon>
        <taxon>Parachlamydiales</taxon>
        <taxon>Waddliaceae</taxon>
        <taxon>Waddlia</taxon>
    </lineage>
</organism>
<evidence type="ECO:0000313" key="7">
    <source>
        <dbReference type="EMBL" id="CCB90593.1"/>
    </source>
</evidence>
<evidence type="ECO:0000259" key="6">
    <source>
        <dbReference type="Pfam" id="PF00496"/>
    </source>
</evidence>
<keyword evidence="3" id="KW-0732">Signal</keyword>
<dbReference type="GO" id="GO:0015833">
    <property type="term" value="P:peptide transport"/>
    <property type="evidence" value="ECO:0007669"/>
    <property type="project" value="TreeGrafter"/>
</dbReference>
<comment type="similarity">
    <text evidence="1">Belongs to the bacterial solute-binding protein 5 family.</text>
</comment>
<sequence length="426" mass="49406">MKREPLALYLLRILTSFGLFAFMAMLYWSSSLVEEDLKSVRMELRQLRNDVRQLSFRTVFKRSAPTIRSSLGTVDDSHTHMNPDLPNLLSDDLFYEKTLPGLLPEEFEPVGTRKTASIGKPDNLHPFTNFSEALGWVSQCGVQLVRLKFGKYETMAPDMAVKIEERKRGSVGVPEFWIFLRDGVYWHPLTESMFGGKVKLAPLFLEKHQVTAHDFKFWFDAMMNPYLQEPGAVAMRNYLGEIEEIEVIDPLTFVVRWTPKKVNGRMRIKYVAKQMTGGLRALASHIYKRFPDGSKIIEDDSDPETYRTNSVWAQNFKEHWAKNIIPSCGAWIFEGISDRQISFRRNPDHYQPLDVLVQRSEVVFRNSPDSIWQDFQMGNVDSHDLRPDQLIELENFLKSDLYQEQERKGNGIGKLEYPARNYVYLG</sequence>
<dbReference type="InterPro" id="IPR000914">
    <property type="entry name" value="SBP_5_dom"/>
</dbReference>
<dbReference type="SUPFAM" id="SSF53850">
    <property type="entry name" value="Periplasmic binding protein-like II"/>
    <property type="match status" value="1"/>
</dbReference>
<keyword evidence="2" id="KW-0813">Transport</keyword>
<evidence type="ECO:0000256" key="2">
    <source>
        <dbReference type="ARBA" id="ARBA00022448"/>
    </source>
</evidence>
<name>F8LAT2_9BACT</name>
<proteinExistence type="inferred from homology"/>
<dbReference type="Pfam" id="PF00496">
    <property type="entry name" value="SBP_bac_5"/>
    <property type="match status" value="1"/>
</dbReference>
<evidence type="ECO:0000256" key="3">
    <source>
        <dbReference type="ARBA" id="ARBA00022729"/>
    </source>
</evidence>
<feature type="domain" description="Solute-binding protein family 5" evidence="6">
    <location>
        <begin position="178"/>
        <end position="401"/>
    </location>
</feature>
<feature type="coiled-coil region" evidence="4">
    <location>
        <begin position="30"/>
        <end position="57"/>
    </location>
</feature>
<evidence type="ECO:0000256" key="5">
    <source>
        <dbReference type="SAM" id="Phobius"/>
    </source>
</evidence>
<dbReference type="InterPro" id="IPR039424">
    <property type="entry name" value="SBP_5"/>
</dbReference>
<reference evidence="7" key="1">
    <citation type="submission" date="2011-05" db="EMBL/GenBank/DDBJ databases">
        <title>Unity in variety -- the pan-genome of the Chlamydiae.</title>
        <authorList>
            <person name="Collingro A."/>
            <person name="Tischler P."/>
            <person name="Weinmaier T."/>
            <person name="Penz T."/>
            <person name="Heinz E."/>
            <person name="Brunham R.C."/>
            <person name="Read T.D."/>
            <person name="Bavoil P.M."/>
            <person name="Sachse K."/>
            <person name="Kahane S."/>
            <person name="Friedman M.G."/>
            <person name="Rattei T."/>
            <person name="Myers G.S.A."/>
            <person name="Horn M."/>
        </authorList>
    </citation>
    <scope>NUCLEOTIDE SEQUENCE</scope>
    <source>
        <strain evidence="7">2032/99</strain>
    </source>
</reference>
<keyword evidence="5" id="KW-0472">Membrane</keyword>
<protein>
    <submittedName>
        <fullName evidence="7">ABC-type dipeptide transport system,substrate-binding protein</fullName>
    </submittedName>
</protein>
<feature type="transmembrane region" description="Helical" evidence="5">
    <location>
        <begin position="7"/>
        <end position="28"/>
    </location>
</feature>
<keyword evidence="5" id="KW-1133">Transmembrane helix</keyword>
<evidence type="ECO:0000256" key="1">
    <source>
        <dbReference type="ARBA" id="ARBA00005695"/>
    </source>
</evidence>
<dbReference type="PANTHER" id="PTHR30290">
    <property type="entry name" value="PERIPLASMIC BINDING COMPONENT OF ABC TRANSPORTER"/>
    <property type="match status" value="1"/>
</dbReference>
<dbReference type="AlphaFoldDB" id="F8LAT2"/>
<evidence type="ECO:0000256" key="4">
    <source>
        <dbReference type="SAM" id="Coils"/>
    </source>
</evidence>
<keyword evidence="5" id="KW-0812">Transmembrane</keyword>
<gene>
    <name evidence="7" type="primary">oppA</name>
    <name evidence="7" type="ORF">WCH_BN09380</name>
</gene>